<dbReference type="GO" id="GO:0005886">
    <property type="term" value="C:plasma membrane"/>
    <property type="evidence" value="ECO:0007669"/>
    <property type="project" value="TreeGrafter"/>
</dbReference>
<dbReference type="AlphaFoldDB" id="A0AAV9I033"/>
<keyword evidence="6 9" id="KW-1133">Transmembrane helix</keyword>
<dbReference type="Pfam" id="PF02133">
    <property type="entry name" value="Transp_cyt_pur"/>
    <property type="match status" value="1"/>
</dbReference>
<feature type="transmembrane region" description="Helical" evidence="9">
    <location>
        <begin position="401"/>
        <end position="427"/>
    </location>
</feature>
<keyword evidence="5 9" id="KW-0812">Transmembrane</keyword>
<feature type="transmembrane region" description="Helical" evidence="9">
    <location>
        <begin position="247"/>
        <end position="269"/>
    </location>
</feature>
<dbReference type="PIRSF" id="PIRSF002744">
    <property type="entry name" value="Pur-cyt_permease"/>
    <property type="match status" value="1"/>
</dbReference>
<feature type="transmembrane region" description="Helical" evidence="9">
    <location>
        <begin position="487"/>
        <end position="506"/>
    </location>
</feature>
<name>A0AAV9I033_9PEZI</name>
<feature type="transmembrane region" description="Helical" evidence="9">
    <location>
        <begin position="78"/>
        <end position="98"/>
    </location>
</feature>
<feature type="transmembrane region" description="Helical" evidence="9">
    <location>
        <begin position="104"/>
        <end position="127"/>
    </location>
</feature>
<evidence type="ECO:0000313" key="11">
    <source>
        <dbReference type="Proteomes" id="UP001321749"/>
    </source>
</evidence>
<keyword evidence="3 8" id="KW-0813">Transport</keyword>
<reference evidence="10" key="1">
    <citation type="journal article" date="2023" name="Mol. Phylogenet. Evol.">
        <title>Genome-scale phylogeny and comparative genomics of the fungal order Sordariales.</title>
        <authorList>
            <person name="Hensen N."/>
            <person name="Bonometti L."/>
            <person name="Westerberg I."/>
            <person name="Brannstrom I.O."/>
            <person name="Guillou S."/>
            <person name="Cros-Aarteil S."/>
            <person name="Calhoun S."/>
            <person name="Haridas S."/>
            <person name="Kuo A."/>
            <person name="Mondo S."/>
            <person name="Pangilinan J."/>
            <person name="Riley R."/>
            <person name="LaButti K."/>
            <person name="Andreopoulos B."/>
            <person name="Lipzen A."/>
            <person name="Chen C."/>
            <person name="Yan M."/>
            <person name="Daum C."/>
            <person name="Ng V."/>
            <person name="Clum A."/>
            <person name="Steindorff A."/>
            <person name="Ohm R.A."/>
            <person name="Martin F."/>
            <person name="Silar P."/>
            <person name="Natvig D.O."/>
            <person name="Lalanne C."/>
            <person name="Gautier V."/>
            <person name="Ament-Velasquez S.L."/>
            <person name="Kruys A."/>
            <person name="Hutchinson M.I."/>
            <person name="Powell A.J."/>
            <person name="Barry K."/>
            <person name="Miller A.N."/>
            <person name="Grigoriev I.V."/>
            <person name="Debuchy R."/>
            <person name="Gladieux P."/>
            <person name="Hiltunen Thoren M."/>
            <person name="Johannesson H."/>
        </authorList>
    </citation>
    <scope>NUCLEOTIDE SEQUENCE</scope>
    <source>
        <strain evidence="10">PSN324</strain>
    </source>
</reference>
<dbReference type="InterPro" id="IPR026030">
    <property type="entry name" value="Pur-cyt_permease_Fcy2/21/22"/>
</dbReference>
<feature type="transmembrane region" description="Helical" evidence="9">
    <location>
        <begin position="448"/>
        <end position="467"/>
    </location>
</feature>
<dbReference type="Proteomes" id="UP001321749">
    <property type="component" value="Unassembled WGS sequence"/>
</dbReference>
<feature type="transmembrane region" description="Helical" evidence="9">
    <location>
        <begin position="209"/>
        <end position="227"/>
    </location>
</feature>
<protein>
    <submittedName>
        <fullName evidence="10">Purine-cytosine permease</fullName>
    </submittedName>
</protein>
<dbReference type="EMBL" id="MU864938">
    <property type="protein sequence ID" value="KAK4465630.1"/>
    <property type="molecule type" value="Genomic_DNA"/>
</dbReference>
<evidence type="ECO:0000256" key="8">
    <source>
        <dbReference type="PIRNR" id="PIRNR002744"/>
    </source>
</evidence>
<dbReference type="PANTHER" id="PTHR31806:SF1">
    <property type="entry name" value="PURINE-CYTOSINE PERMEASE FCY2-RELATED"/>
    <property type="match status" value="1"/>
</dbReference>
<evidence type="ECO:0000256" key="4">
    <source>
        <dbReference type="ARBA" id="ARBA00022553"/>
    </source>
</evidence>
<feature type="transmembrane region" description="Helical" evidence="9">
    <location>
        <begin position="337"/>
        <end position="356"/>
    </location>
</feature>
<comment type="caution">
    <text evidence="10">The sequence shown here is derived from an EMBL/GenBank/DDBJ whole genome shotgun (WGS) entry which is preliminary data.</text>
</comment>
<keyword evidence="4" id="KW-0597">Phosphoprotein</keyword>
<evidence type="ECO:0000256" key="2">
    <source>
        <dbReference type="ARBA" id="ARBA00008974"/>
    </source>
</evidence>
<proteinExistence type="inferred from homology"/>
<evidence type="ECO:0000313" key="10">
    <source>
        <dbReference type="EMBL" id="KAK4465630.1"/>
    </source>
</evidence>
<feature type="transmembrane region" description="Helical" evidence="9">
    <location>
        <begin position="281"/>
        <end position="308"/>
    </location>
</feature>
<feature type="transmembrane region" description="Helical" evidence="9">
    <location>
        <begin position="377"/>
        <end position="395"/>
    </location>
</feature>
<dbReference type="InterPro" id="IPR001248">
    <property type="entry name" value="Pur-cyt_permease"/>
</dbReference>
<dbReference type="Gene3D" id="1.10.4160.10">
    <property type="entry name" value="Hydantoin permease"/>
    <property type="match status" value="1"/>
</dbReference>
<gene>
    <name evidence="10" type="ORF">QBC42DRAFT_218451</name>
</gene>
<comment type="subcellular location">
    <subcellularLocation>
        <location evidence="1">Membrane</location>
        <topology evidence="1">Multi-pass membrane protein</topology>
    </subcellularLocation>
</comment>
<evidence type="ECO:0000256" key="3">
    <source>
        <dbReference type="ARBA" id="ARBA00022448"/>
    </source>
</evidence>
<feature type="transmembrane region" description="Helical" evidence="9">
    <location>
        <begin position="139"/>
        <end position="161"/>
    </location>
</feature>
<keyword evidence="7 8" id="KW-0472">Membrane</keyword>
<accession>A0AAV9I033</accession>
<reference evidence="10" key="2">
    <citation type="submission" date="2023-06" db="EMBL/GenBank/DDBJ databases">
        <authorList>
            <consortium name="Lawrence Berkeley National Laboratory"/>
            <person name="Mondo S.J."/>
            <person name="Hensen N."/>
            <person name="Bonometti L."/>
            <person name="Westerberg I."/>
            <person name="Brannstrom I.O."/>
            <person name="Guillou S."/>
            <person name="Cros-Aarteil S."/>
            <person name="Calhoun S."/>
            <person name="Haridas S."/>
            <person name="Kuo A."/>
            <person name="Pangilinan J."/>
            <person name="Riley R."/>
            <person name="Labutti K."/>
            <person name="Andreopoulos B."/>
            <person name="Lipzen A."/>
            <person name="Chen C."/>
            <person name="Yanf M."/>
            <person name="Daum C."/>
            <person name="Ng V."/>
            <person name="Clum A."/>
            <person name="Steindorff A."/>
            <person name="Ohm R."/>
            <person name="Martin F."/>
            <person name="Silar P."/>
            <person name="Natvig D."/>
            <person name="Lalanne C."/>
            <person name="Gautier V."/>
            <person name="Ament-Velasquez S.L."/>
            <person name="Kruys A."/>
            <person name="Hutchinson M.I."/>
            <person name="Powell A.J."/>
            <person name="Barry K."/>
            <person name="Miller A.N."/>
            <person name="Grigoriev I.V."/>
            <person name="Debuchy R."/>
            <person name="Gladieux P."/>
            <person name="Thoren M.H."/>
            <person name="Johannesson H."/>
        </authorList>
    </citation>
    <scope>NUCLEOTIDE SEQUENCE</scope>
    <source>
        <strain evidence="10">PSN324</strain>
    </source>
</reference>
<dbReference type="PANTHER" id="PTHR31806">
    <property type="entry name" value="PURINE-CYTOSINE PERMEASE FCY2-RELATED"/>
    <property type="match status" value="1"/>
</dbReference>
<keyword evidence="11" id="KW-1185">Reference proteome</keyword>
<feature type="transmembrane region" description="Helical" evidence="9">
    <location>
        <begin position="181"/>
        <end position="200"/>
    </location>
</feature>
<evidence type="ECO:0000256" key="6">
    <source>
        <dbReference type="ARBA" id="ARBA00022989"/>
    </source>
</evidence>
<dbReference type="GO" id="GO:0015851">
    <property type="term" value="P:nucleobase transport"/>
    <property type="evidence" value="ECO:0007669"/>
    <property type="project" value="UniProtKB-ARBA"/>
</dbReference>
<dbReference type="FunFam" id="1.10.4160.10:FF:000002">
    <property type="entry name" value="Purine-cytosine permease fcyB"/>
    <property type="match status" value="1"/>
</dbReference>
<organism evidence="10 11">
    <name type="scientific">Cladorrhinum samala</name>
    <dbReference type="NCBI Taxonomy" id="585594"/>
    <lineage>
        <taxon>Eukaryota</taxon>
        <taxon>Fungi</taxon>
        <taxon>Dikarya</taxon>
        <taxon>Ascomycota</taxon>
        <taxon>Pezizomycotina</taxon>
        <taxon>Sordariomycetes</taxon>
        <taxon>Sordariomycetidae</taxon>
        <taxon>Sordariales</taxon>
        <taxon>Podosporaceae</taxon>
        <taxon>Cladorrhinum</taxon>
    </lineage>
</organism>
<comment type="similarity">
    <text evidence="2 8">Belongs to the purine-cytosine permease (2.A.39) family.</text>
</comment>
<dbReference type="GO" id="GO:0022857">
    <property type="term" value="F:transmembrane transporter activity"/>
    <property type="evidence" value="ECO:0007669"/>
    <property type="project" value="InterPro"/>
</dbReference>
<evidence type="ECO:0000256" key="5">
    <source>
        <dbReference type="ARBA" id="ARBA00022692"/>
    </source>
</evidence>
<sequence length="513" mass="55772">MTDREAGSGGVLEVRVHKDDEGLFDYIVNTDEANGNSKPYNRFQAFVAKYGVEERGLERVPEDQRTDERVSKIANMWFSANLSIPTFALGSVAIPIFRLGFVDAALVIALVNILALISPSFFATFGPRFGLRQMILSRFFFGFNVVRILAILQIIVCLGWASVNTIVGAQLLHAVNPNVPGWAGILVIASLTLLVCFLGYRAVHLYERWACFPAGIIFLVVLGVFVHSGKFDNLLPLKSGPLEVGSILSYSAAVFGFACGWAVFSADYGVYQPVSTSPRTVFLCCFSGLYTPIVFLELLGAAVATAIIHDPAFAKAYADSGIGGLLRQVLVPYVGRFGDFCIVILALTIVAVNCPNIYSSSFALQVLAHATQRVPRFLWTVVGTAVYVAISVPGYDRFESWLENVILVTGYWVSIYSAVGFVEHFVFRRGYGGYRVADANNPKFLPPGYAAASAFLAGIVGVVLGMSQQWFTGPISKLCGGEKGGDVAFELGFVFTTVTYVGLRAVEKGYFKR</sequence>
<evidence type="ECO:0000256" key="7">
    <source>
        <dbReference type="ARBA" id="ARBA00023136"/>
    </source>
</evidence>
<evidence type="ECO:0000256" key="9">
    <source>
        <dbReference type="SAM" id="Phobius"/>
    </source>
</evidence>
<evidence type="ECO:0000256" key="1">
    <source>
        <dbReference type="ARBA" id="ARBA00004141"/>
    </source>
</evidence>
<dbReference type="GO" id="GO:0000329">
    <property type="term" value="C:fungal-type vacuole membrane"/>
    <property type="evidence" value="ECO:0007669"/>
    <property type="project" value="TreeGrafter"/>
</dbReference>